<feature type="region of interest" description="Disordered" evidence="2">
    <location>
        <begin position="295"/>
        <end position="380"/>
    </location>
</feature>
<reference evidence="4 5" key="1">
    <citation type="journal article" date="2020" name="Nat. Food">
        <title>A phased Vanilla planifolia genome enables genetic improvement of flavour and production.</title>
        <authorList>
            <person name="Hasing T."/>
            <person name="Tang H."/>
            <person name="Brym M."/>
            <person name="Khazi F."/>
            <person name="Huang T."/>
            <person name="Chambers A.H."/>
        </authorList>
    </citation>
    <scope>NUCLEOTIDE SEQUENCE [LARGE SCALE GENOMIC DNA]</scope>
    <source>
        <tissue evidence="4">Leaf</tissue>
    </source>
</reference>
<feature type="repeat" description="HEAT" evidence="1">
    <location>
        <begin position="223"/>
        <end position="258"/>
    </location>
</feature>
<sequence length="640" mass="69623">MARQQQSTRQQRPEEMRQRVNLFMSKLSDRDTEAMAAAELESIARGLTADSLAPFLSAVSDTRPSDKTPLRRHSLRLLSVLTHSLPPSALAPHISRILSAALRRLRDPDSSVRNALVEVARSLAAASPPSVLVNALLRPLADALFLEQDLHSQSASALSLSAALDEVILSTAADIHGFLNRLVPRLVKLARSPAFKAKPAILALLGSAAAAGGISGDGALQALVPCLLEFLGNEDWAARKAAAEALTRVATVERDRLVGFKPSCLASFEGRRYDKVKIVRDSMNRMLEVWKEIPDEDLNSTPPSESQASSSLKENATTGCFPGTSINRSSSVQSSSSLIASKGRLSTSRSPPPSASPIPCAKKILIPTSNRKPNPGNKSDWKVAIVVPDASPPTVVCETKQAESKERGWKNREQGINGTSSLESRRLQFEKNCEEKKIGGLKSGSRVVPFQENGSLEVADKAGDTGDVLNGRQKDSDMSLIRRQLVQIENQQSSLLELLQRFIGSSQNGIQLLERRVQSLEMTLDEISRDLAAPTRMVSNDDPVAKTCCRLPGTDFLSSKFWKRGDGRYTSRFLTDMHDFGNRDGHEAYNWGIQKLGLRSGFMNPLAAETNPQARGSVQLTSTKVPENMTSTGGKRFELS</sequence>
<evidence type="ECO:0000313" key="4">
    <source>
        <dbReference type="EMBL" id="KAG0472206.1"/>
    </source>
</evidence>
<dbReference type="OrthoDB" id="1904066at2759"/>
<feature type="compositionally biased region" description="Low complexity" evidence="2">
    <location>
        <begin position="325"/>
        <end position="349"/>
    </location>
</feature>
<evidence type="ECO:0000256" key="1">
    <source>
        <dbReference type="PROSITE-ProRule" id="PRU00103"/>
    </source>
</evidence>
<evidence type="ECO:0000259" key="3">
    <source>
        <dbReference type="Pfam" id="PF24714"/>
    </source>
</evidence>
<comment type="caution">
    <text evidence="4">The sequence shown here is derived from an EMBL/GenBank/DDBJ whole genome shotgun (WGS) entry which is preliminary data.</text>
</comment>
<evidence type="ECO:0000256" key="2">
    <source>
        <dbReference type="SAM" id="MobiDB-lite"/>
    </source>
</evidence>
<accession>A0A835QFE0</accession>
<dbReference type="InterPro" id="IPR057600">
    <property type="entry name" value="TORTIFOLIA1/SINE1-2_N"/>
</dbReference>
<dbReference type="GO" id="GO:0005874">
    <property type="term" value="C:microtubule"/>
    <property type="evidence" value="ECO:0007669"/>
    <property type="project" value="InterPro"/>
</dbReference>
<proteinExistence type="predicted"/>
<dbReference type="PANTHER" id="PTHR31355:SF8">
    <property type="entry name" value="TORTIFOLIA1-LIKE PROTEIN 3"/>
    <property type="match status" value="1"/>
</dbReference>
<dbReference type="Proteomes" id="UP000639772">
    <property type="component" value="Unassembled WGS sequence"/>
</dbReference>
<dbReference type="InterPro" id="IPR033337">
    <property type="entry name" value="TORTIFOLIA1/SINE1-2"/>
</dbReference>
<dbReference type="PROSITE" id="PS50077">
    <property type="entry name" value="HEAT_REPEAT"/>
    <property type="match status" value="1"/>
</dbReference>
<organism evidence="4 5">
    <name type="scientific">Vanilla planifolia</name>
    <name type="common">Vanilla</name>
    <dbReference type="NCBI Taxonomy" id="51239"/>
    <lineage>
        <taxon>Eukaryota</taxon>
        <taxon>Viridiplantae</taxon>
        <taxon>Streptophyta</taxon>
        <taxon>Embryophyta</taxon>
        <taxon>Tracheophyta</taxon>
        <taxon>Spermatophyta</taxon>
        <taxon>Magnoliopsida</taxon>
        <taxon>Liliopsida</taxon>
        <taxon>Asparagales</taxon>
        <taxon>Orchidaceae</taxon>
        <taxon>Vanilloideae</taxon>
        <taxon>Vanilleae</taxon>
        <taxon>Vanilla</taxon>
    </lineage>
</organism>
<dbReference type="EMBL" id="JADCNM010000008">
    <property type="protein sequence ID" value="KAG0472206.1"/>
    <property type="molecule type" value="Genomic_DNA"/>
</dbReference>
<dbReference type="InterPro" id="IPR021133">
    <property type="entry name" value="HEAT_type_2"/>
</dbReference>
<gene>
    <name evidence="4" type="ORF">HPP92_016752</name>
</gene>
<feature type="region of interest" description="Disordered" evidence="2">
    <location>
        <begin position="616"/>
        <end position="640"/>
    </location>
</feature>
<feature type="compositionally biased region" description="Polar residues" evidence="2">
    <location>
        <begin position="616"/>
        <end position="633"/>
    </location>
</feature>
<dbReference type="PANTHER" id="PTHR31355">
    <property type="entry name" value="MICROTUBULE-ASSOCIATED PROTEIN TORTIFOLIA1"/>
    <property type="match status" value="1"/>
</dbReference>
<feature type="domain" description="TORTIFOLIA1/SINE1-2 N-terminal" evidence="3">
    <location>
        <begin position="15"/>
        <end position="292"/>
    </location>
</feature>
<feature type="compositionally biased region" description="Low complexity" evidence="2">
    <location>
        <begin position="300"/>
        <end position="311"/>
    </location>
</feature>
<evidence type="ECO:0000313" key="5">
    <source>
        <dbReference type="Proteomes" id="UP000639772"/>
    </source>
</evidence>
<dbReference type="GO" id="GO:0008017">
    <property type="term" value="F:microtubule binding"/>
    <property type="evidence" value="ECO:0007669"/>
    <property type="project" value="InterPro"/>
</dbReference>
<dbReference type="Gene3D" id="1.25.10.10">
    <property type="entry name" value="Leucine-rich Repeat Variant"/>
    <property type="match status" value="1"/>
</dbReference>
<protein>
    <recommendedName>
        <fullName evidence="3">TORTIFOLIA1/SINE1-2 N-terminal domain-containing protein</fullName>
    </recommendedName>
</protein>
<dbReference type="AlphaFoldDB" id="A0A835QFE0"/>
<dbReference type="Pfam" id="PF24714">
    <property type="entry name" value="TOR1L1_N"/>
    <property type="match status" value="1"/>
</dbReference>
<name>A0A835QFE0_VANPL</name>
<dbReference type="InterPro" id="IPR011989">
    <property type="entry name" value="ARM-like"/>
</dbReference>
<dbReference type="SUPFAM" id="SSF48371">
    <property type="entry name" value="ARM repeat"/>
    <property type="match status" value="1"/>
</dbReference>
<dbReference type="FunFam" id="1.25.10.10:FF:000549">
    <property type="entry name" value="ARM repeat superfamily protein"/>
    <property type="match status" value="1"/>
</dbReference>
<dbReference type="InterPro" id="IPR016024">
    <property type="entry name" value="ARM-type_fold"/>
</dbReference>